<sequence length="210" mass="24294">MFLYRAIFGIYILFLFNNVCFSPCSVEATENYNRNAAWQVREFAEMVTKKNDNKQRPFIVVDKKQATIYVYDADGVLLGKAPVLLGMAVGDELPIEIARRPLSQIKPSYRITPAGRYIAEIGRDTHGQEVLWVDFSGNLAIHPVINVPKQRRLERLKSQAIDDNRISWGCINVPKMFFKKYIGVYFSRTKGMVYILPEVESINKYLWFEK</sequence>
<proteinExistence type="predicted"/>
<keyword evidence="2" id="KW-1185">Reference proteome</keyword>
<accession>A0A5C4RZ02</accession>
<dbReference type="OrthoDB" id="7202732at2"/>
<organism evidence="1 2">
    <name type="scientific">Chlorobaculum thiosulfatiphilum</name>
    <name type="common">Chlorobium limicola f.sp. thiosulfatophilum</name>
    <dbReference type="NCBI Taxonomy" id="115852"/>
    <lineage>
        <taxon>Bacteria</taxon>
        <taxon>Pseudomonadati</taxon>
        <taxon>Chlorobiota</taxon>
        <taxon>Chlorobiia</taxon>
        <taxon>Chlorobiales</taxon>
        <taxon>Chlorobiaceae</taxon>
        <taxon>Chlorobaculum</taxon>
    </lineage>
</organism>
<name>A0A5C4RZ02_CHLTI</name>
<gene>
    <name evidence="1" type="ORF">FGF66_12170</name>
</gene>
<evidence type="ECO:0000313" key="2">
    <source>
        <dbReference type="Proteomes" id="UP000308271"/>
    </source>
</evidence>
<comment type="caution">
    <text evidence="1">The sequence shown here is derived from an EMBL/GenBank/DDBJ whole genome shotgun (WGS) entry which is preliminary data.</text>
</comment>
<protein>
    <submittedName>
        <fullName evidence="1">Murein L,D-transpeptidase</fullName>
    </submittedName>
</protein>
<evidence type="ECO:0000313" key="1">
    <source>
        <dbReference type="EMBL" id="TNJ36159.1"/>
    </source>
</evidence>
<dbReference type="EMBL" id="VDCH01000047">
    <property type="protein sequence ID" value="TNJ36159.1"/>
    <property type="molecule type" value="Genomic_DNA"/>
</dbReference>
<dbReference type="Proteomes" id="UP000308271">
    <property type="component" value="Unassembled WGS sequence"/>
</dbReference>
<reference evidence="1 2" key="1">
    <citation type="submission" date="2019-05" db="EMBL/GenBank/DDBJ databases">
        <title>Draft Whole-Genome sequence of the green sulfur bacterium Chlorobaculum thiosulfatiphilum DSM 249.</title>
        <authorList>
            <person name="Meyer T.E."/>
            <person name="Kyndt J.A."/>
        </authorList>
    </citation>
    <scope>NUCLEOTIDE SEQUENCE [LARGE SCALE GENOMIC DNA]</scope>
    <source>
        <strain evidence="1 2">DSM 249</strain>
    </source>
</reference>
<dbReference type="AlphaFoldDB" id="A0A5C4RZ02"/>
<dbReference type="RefSeq" id="WP_139457896.1">
    <property type="nucleotide sequence ID" value="NZ_VDCH01000047.1"/>
</dbReference>